<dbReference type="Proteomes" id="UP001597205">
    <property type="component" value="Unassembled WGS sequence"/>
</dbReference>
<dbReference type="RefSeq" id="WP_380894438.1">
    <property type="nucleotide sequence ID" value="NZ_JBHTKY010000001.1"/>
</dbReference>
<comment type="caution">
    <text evidence="1">The sequence shown here is derived from an EMBL/GenBank/DDBJ whole genome shotgun (WGS) entry which is preliminary data.</text>
</comment>
<sequence length="88" mass="10253">MSLQYSENYEEIIPMLSWIKDLATYTDESDTGAAFIYDHLWGDGTVMAYIEIQNKQGLLNKYDRVLQIEPDLLNEADSKLEKLTQQFE</sequence>
<organism evidence="1 2">
    <name type="scientific">Sphingobacterium daejeonense</name>
    <dbReference type="NCBI Taxonomy" id="371142"/>
    <lineage>
        <taxon>Bacteria</taxon>
        <taxon>Pseudomonadati</taxon>
        <taxon>Bacteroidota</taxon>
        <taxon>Sphingobacteriia</taxon>
        <taxon>Sphingobacteriales</taxon>
        <taxon>Sphingobacteriaceae</taxon>
        <taxon>Sphingobacterium</taxon>
    </lineage>
</organism>
<keyword evidence="2" id="KW-1185">Reference proteome</keyword>
<proteinExistence type="predicted"/>
<gene>
    <name evidence="1" type="ORF">ACFQ2C_01135</name>
</gene>
<protein>
    <submittedName>
        <fullName evidence="1">Uncharacterized protein</fullName>
    </submittedName>
</protein>
<accession>A0ABW3RGM4</accession>
<evidence type="ECO:0000313" key="2">
    <source>
        <dbReference type="Proteomes" id="UP001597205"/>
    </source>
</evidence>
<dbReference type="EMBL" id="JBHTKY010000001">
    <property type="protein sequence ID" value="MFD1164201.1"/>
    <property type="molecule type" value="Genomic_DNA"/>
</dbReference>
<name>A0ABW3RGM4_9SPHI</name>
<evidence type="ECO:0000313" key="1">
    <source>
        <dbReference type="EMBL" id="MFD1164201.1"/>
    </source>
</evidence>
<reference evidence="2" key="1">
    <citation type="journal article" date="2019" name="Int. J. Syst. Evol. Microbiol.">
        <title>The Global Catalogue of Microorganisms (GCM) 10K type strain sequencing project: providing services to taxonomists for standard genome sequencing and annotation.</title>
        <authorList>
            <consortium name="The Broad Institute Genomics Platform"/>
            <consortium name="The Broad Institute Genome Sequencing Center for Infectious Disease"/>
            <person name="Wu L."/>
            <person name="Ma J."/>
        </authorList>
    </citation>
    <scope>NUCLEOTIDE SEQUENCE [LARGE SCALE GENOMIC DNA]</scope>
    <source>
        <strain evidence="2">CCUG 52468</strain>
    </source>
</reference>